<evidence type="ECO:0000313" key="2">
    <source>
        <dbReference type="Proteomes" id="UP001633002"/>
    </source>
</evidence>
<accession>A0ABD3GCL4</accession>
<keyword evidence="2" id="KW-1185">Reference proteome</keyword>
<protein>
    <submittedName>
        <fullName evidence="1">Uncharacterized protein</fullName>
    </submittedName>
</protein>
<organism evidence="1 2">
    <name type="scientific">Riccia sorocarpa</name>
    <dbReference type="NCBI Taxonomy" id="122646"/>
    <lineage>
        <taxon>Eukaryota</taxon>
        <taxon>Viridiplantae</taxon>
        <taxon>Streptophyta</taxon>
        <taxon>Embryophyta</taxon>
        <taxon>Marchantiophyta</taxon>
        <taxon>Marchantiopsida</taxon>
        <taxon>Marchantiidae</taxon>
        <taxon>Marchantiales</taxon>
        <taxon>Ricciaceae</taxon>
        <taxon>Riccia</taxon>
    </lineage>
</organism>
<dbReference type="EMBL" id="JBJQOH010000008">
    <property type="protein sequence ID" value="KAL3675830.1"/>
    <property type="molecule type" value="Genomic_DNA"/>
</dbReference>
<sequence length="117" mass="12886">MFAKEVDLQRTLKMVMPRSTAVVDYKENGDGDAVLLCHDSLRIVERGVSGKGFAAWVKVHTRVGIVGVLSLHAPNDSRSRKKLGTLCGKDRHGRRKTLCDEVLGTALHSTSVAWEPF</sequence>
<dbReference type="Proteomes" id="UP001633002">
    <property type="component" value="Unassembled WGS sequence"/>
</dbReference>
<proteinExistence type="predicted"/>
<gene>
    <name evidence="1" type="ORF">R1sor_025778</name>
</gene>
<reference evidence="1 2" key="1">
    <citation type="submission" date="2024-09" db="EMBL/GenBank/DDBJ databases">
        <title>Chromosome-scale assembly of Riccia sorocarpa.</title>
        <authorList>
            <person name="Paukszto L."/>
        </authorList>
    </citation>
    <scope>NUCLEOTIDE SEQUENCE [LARGE SCALE GENOMIC DNA]</scope>
    <source>
        <strain evidence="1">LP-2024</strain>
        <tissue evidence="1">Aerial parts of the thallus</tissue>
    </source>
</reference>
<dbReference type="AlphaFoldDB" id="A0ABD3GCL4"/>
<evidence type="ECO:0000313" key="1">
    <source>
        <dbReference type="EMBL" id="KAL3675830.1"/>
    </source>
</evidence>
<comment type="caution">
    <text evidence="1">The sequence shown here is derived from an EMBL/GenBank/DDBJ whole genome shotgun (WGS) entry which is preliminary data.</text>
</comment>
<name>A0ABD3GCL4_9MARC</name>